<keyword evidence="3" id="KW-0804">Transcription</keyword>
<comment type="caution">
    <text evidence="6">The sequence shown here is derived from an EMBL/GenBank/DDBJ whole genome shotgun (WGS) entry which is preliminary data.</text>
</comment>
<dbReference type="SUPFAM" id="SSF46689">
    <property type="entry name" value="Homeodomain-like"/>
    <property type="match status" value="1"/>
</dbReference>
<dbReference type="InterPro" id="IPR011075">
    <property type="entry name" value="TetR_C"/>
</dbReference>
<evidence type="ECO:0000313" key="6">
    <source>
        <dbReference type="EMBL" id="PDH32924.1"/>
    </source>
</evidence>
<feature type="DNA-binding region" description="H-T-H motif" evidence="4">
    <location>
        <begin position="29"/>
        <end position="48"/>
    </location>
</feature>
<gene>
    <name evidence="6" type="ORF">CNF02_10625</name>
</gene>
<evidence type="ECO:0000313" key="7">
    <source>
        <dbReference type="Proteomes" id="UP000219329"/>
    </source>
</evidence>
<protein>
    <recommendedName>
        <fullName evidence="5">HTH tetR-type domain-containing protein</fullName>
    </recommendedName>
</protein>
<dbReference type="PANTHER" id="PTHR47506">
    <property type="entry name" value="TRANSCRIPTIONAL REGULATORY PROTEIN"/>
    <property type="match status" value="1"/>
</dbReference>
<proteinExistence type="predicted"/>
<evidence type="ECO:0000256" key="2">
    <source>
        <dbReference type="ARBA" id="ARBA00023125"/>
    </source>
</evidence>
<dbReference type="Pfam" id="PF16925">
    <property type="entry name" value="TetR_C_13"/>
    <property type="match status" value="1"/>
</dbReference>
<sequence length="195" mass="22124">MARPVEFDENKVLTNAMEQFWREGYEASSVQKLLDCTGINRGTLYNSFGDKDTFFKSCIDQYSKIIDQQIESSLKNLKLNPWDAINAYFEEAVLNISNRHRSMGCLLVNSLCESINYDKDMKKVVRGSLSSIRKAIVARLKEAQSKGKLRKGVTVEFAADVLMNTLHGVRVNSRDGKNSKQLKELIAYSIDSLKK</sequence>
<dbReference type="Gene3D" id="1.10.10.60">
    <property type="entry name" value="Homeodomain-like"/>
    <property type="match status" value="1"/>
</dbReference>
<dbReference type="Pfam" id="PF00440">
    <property type="entry name" value="TetR_N"/>
    <property type="match status" value="1"/>
</dbReference>
<dbReference type="PANTHER" id="PTHR47506:SF10">
    <property type="entry name" value="TRANSCRIPTIONAL REGULATORY PROTEIN"/>
    <property type="match status" value="1"/>
</dbReference>
<name>A0A2A5W9F4_9GAMM</name>
<dbReference type="AlphaFoldDB" id="A0A2A5W9F4"/>
<dbReference type="SUPFAM" id="SSF48498">
    <property type="entry name" value="Tetracyclin repressor-like, C-terminal domain"/>
    <property type="match status" value="1"/>
</dbReference>
<dbReference type="InterPro" id="IPR001647">
    <property type="entry name" value="HTH_TetR"/>
</dbReference>
<keyword evidence="2 4" id="KW-0238">DNA-binding</keyword>
<dbReference type="Gene3D" id="1.10.357.10">
    <property type="entry name" value="Tetracycline Repressor, domain 2"/>
    <property type="match status" value="1"/>
</dbReference>
<dbReference type="GO" id="GO:0003677">
    <property type="term" value="F:DNA binding"/>
    <property type="evidence" value="ECO:0007669"/>
    <property type="project" value="UniProtKB-UniRule"/>
</dbReference>
<dbReference type="EMBL" id="NTJZ01000012">
    <property type="protein sequence ID" value="PDH32924.1"/>
    <property type="molecule type" value="Genomic_DNA"/>
</dbReference>
<dbReference type="Proteomes" id="UP000219329">
    <property type="component" value="Unassembled WGS sequence"/>
</dbReference>
<organism evidence="6 7">
    <name type="scientific">OM182 bacterium MED-G28</name>
    <dbReference type="NCBI Taxonomy" id="1986256"/>
    <lineage>
        <taxon>Bacteria</taxon>
        <taxon>Pseudomonadati</taxon>
        <taxon>Pseudomonadota</taxon>
        <taxon>Gammaproteobacteria</taxon>
        <taxon>OMG group</taxon>
        <taxon>OM182 clade</taxon>
    </lineage>
</organism>
<dbReference type="InterPro" id="IPR036271">
    <property type="entry name" value="Tet_transcr_reg_TetR-rel_C_sf"/>
</dbReference>
<evidence type="ECO:0000256" key="3">
    <source>
        <dbReference type="ARBA" id="ARBA00023163"/>
    </source>
</evidence>
<evidence type="ECO:0000256" key="1">
    <source>
        <dbReference type="ARBA" id="ARBA00023015"/>
    </source>
</evidence>
<feature type="domain" description="HTH tetR-type" evidence="5">
    <location>
        <begin position="6"/>
        <end position="66"/>
    </location>
</feature>
<dbReference type="PROSITE" id="PS50977">
    <property type="entry name" value="HTH_TETR_2"/>
    <property type="match status" value="1"/>
</dbReference>
<reference evidence="6 7" key="1">
    <citation type="submission" date="2017-08" db="EMBL/GenBank/DDBJ databases">
        <title>Fine stratification of microbial communities through a metagenomic profile of the photic zone.</title>
        <authorList>
            <person name="Haro-Moreno J.M."/>
            <person name="Lopez-Perez M."/>
            <person name="De La Torre J."/>
            <person name="Picazo A."/>
            <person name="Camacho A."/>
            <person name="Rodriguez-Valera F."/>
        </authorList>
    </citation>
    <scope>NUCLEOTIDE SEQUENCE [LARGE SCALE GENOMIC DNA]</scope>
    <source>
        <strain evidence="6">MED-G28</strain>
    </source>
</reference>
<evidence type="ECO:0000259" key="5">
    <source>
        <dbReference type="PROSITE" id="PS50977"/>
    </source>
</evidence>
<evidence type="ECO:0000256" key="4">
    <source>
        <dbReference type="PROSITE-ProRule" id="PRU00335"/>
    </source>
</evidence>
<dbReference type="InterPro" id="IPR009057">
    <property type="entry name" value="Homeodomain-like_sf"/>
</dbReference>
<keyword evidence="1" id="KW-0805">Transcription regulation</keyword>
<accession>A0A2A5W9F4</accession>